<dbReference type="AlphaFoldDB" id="A0A1S3HBV2"/>
<feature type="domain" description="PDZ" evidence="2">
    <location>
        <begin position="63"/>
        <end position="159"/>
    </location>
</feature>
<feature type="compositionally biased region" description="Basic and acidic residues" evidence="1">
    <location>
        <begin position="296"/>
        <end position="307"/>
    </location>
</feature>
<evidence type="ECO:0000313" key="3">
    <source>
        <dbReference type="Proteomes" id="UP000085678"/>
    </source>
</evidence>
<name>A0A1S3HBV2_LINAN</name>
<feature type="compositionally biased region" description="Polar residues" evidence="1">
    <location>
        <begin position="495"/>
        <end position="510"/>
    </location>
</feature>
<feature type="region of interest" description="Disordered" evidence="1">
    <location>
        <begin position="159"/>
        <end position="336"/>
    </location>
</feature>
<dbReference type="InterPro" id="IPR036034">
    <property type="entry name" value="PDZ_sf"/>
</dbReference>
<dbReference type="Pfam" id="PF00595">
    <property type="entry name" value="PDZ"/>
    <property type="match status" value="4"/>
</dbReference>
<dbReference type="FunCoup" id="A0A1S3HBV2">
    <property type="interactions" value="119"/>
</dbReference>
<evidence type="ECO:0000256" key="1">
    <source>
        <dbReference type="SAM" id="MobiDB-lite"/>
    </source>
</evidence>
<evidence type="ECO:0000313" key="4">
    <source>
        <dbReference type="RefSeq" id="XP_013382991.1"/>
    </source>
</evidence>
<dbReference type="InParanoid" id="A0A1S3HBV2"/>
<feature type="compositionally biased region" description="Low complexity" evidence="1">
    <location>
        <begin position="463"/>
        <end position="473"/>
    </location>
</feature>
<feature type="compositionally biased region" description="Low complexity" evidence="1">
    <location>
        <begin position="512"/>
        <end position="525"/>
    </location>
</feature>
<dbReference type="CDD" id="cd06758">
    <property type="entry name" value="PDZ2_PDZD2-like"/>
    <property type="match status" value="1"/>
</dbReference>
<gene>
    <name evidence="4" type="primary">LOC106153564</name>
</gene>
<dbReference type="SUPFAM" id="SSF50156">
    <property type="entry name" value="PDZ domain-like"/>
    <property type="match status" value="4"/>
</dbReference>
<feature type="domain" description="PDZ" evidence="2">
    <location>
        <begin position="372"/>
        <end position="457"/>
    </location>
</feature>
<dbReference type="PANTHER" id="PTHR11324">
    <property type="entry name" value="IL16-RELATED"/>
    <property type="match status" value="1"/>
</dbReference>
<feature type="compositionally biased region" description="Basic and acidic residues" evidence="1">
    <location>
        <begin position="209"/>
        <end position="228"/>
    </location>
</feature>
<sequence length="805" mass="87422">MDSLSSYFKGLLSPRPPKRRLPGNDHQKLEKKTEVDGSCCTSTNEGDVKVTVKQGKEDGVWILEYIIKGNKDPEFGIRLGSVQSETESHQLQQDGKPKTVIQVVELRPGSIADSGNHLQVHDEVQEINGHVLHLISQERARWFLNSAVRSGRVMMVVRRPKKTLKSPNVSDIEGHPETASPQTEDHSGKRDDIESIDADANPKLEGSSETEKHSMRKSSRDRSKDGKSKNVSVSNMQDVSHSSKHFPNTELGAKVNTISTEDPGGFLKEPLKTDAAVTPKKSQGLTKSRSKPPRLKRQDTTESKHLEASQTSDNSTPSPKQKEIPCTMRHHSKERTRDINRNALLLEPNLDLETLPEGLGRTLSAKRKKVVGLQLVKDDSGLGLQIAGGKGSKRGDIGIFVAGIDKGRPADKDGRLRKGDELLVVNGKKLIGKTHQEAVNIIKEAPKVVDLVIAARGKHSRNASDTSTASSASLEVKTPQEPSPTTALLPDTSKHQVTPSRENSRSSLLGNKSPKMTKSPKMSSPRKVTLVKGAGGKGLGFSIVGGEDSAKGRMGIYVKTIFPNGLAAEDRRLQPGDEILDVNGQSMQGLTHSEAITTFKQLKKGEVSLVVKSRIFSPDTSPKSDRRSLSFSKLSLPPMDITNKMALMSGASALAAEGEENENEPIKEVTLYKEQGIGLGIGVVCRSLMEDQRGIFIEDLAPHSPADLDGRLRNGDQILQVNEYNLTNVSLKEAYSIFGALKPGHVKLIILRNLASVSSPPSSSGGSLSPTRVKHVLPPDLCRESFHVDDTGQTRGGNVCSKLFV</sequence>
<feature type="region of interest" description="Disordered" evidence="1">
    <location>
        <begin position="457"/>
        <end position="531"/>
    </location>
</feature>
<dbReference type="OrthoDB" id="6022711at2759"/>
<dbReference type="RefSeq" id="XP_013382991.1">
    <property type="nucleotide sequence ID" value="XM_013527537.1"/>
</dbReference>
<keyword evidence="3" id="KW-1185">Reference proteome</keyword>
<dbReference type="SMART" id="SM00228">
    <property type="entry name" value="PDZ"/>
    <property type="match status" value="4"/>
</dbReference>
<feature type="compositionally biased region" description="Polar residues" evidence="1">
    <location>
        <begin position="308"/>
        <end position="319"/>
    </location>
</feature>
<organism evidence="3 4">
    <name type="scientific">Lingula anatina</name>
    <name type="common">Brachiopod</name>
    <name type="synonym">Lingula unguis</name>
    <dbReference type="NCBI Taxonomy" id="7574"/>
    <lineage>
        <taxon>Eukaryota</taxon>
        <taxon>Metazoa</taxon>
        <taxon>Spiralia</taxon>
        <taxon>Lophotrochozoa</taxon>
        <taxon>Brachiopoda</taxon>
        <taxon>Linguliformea</taxon>
        <taxon>Lingulata</taxon>
        <taxon>Lingulida</taxon>
        <taxon>Linguloidea</taxon>
        <taxon>Lingulidae</taxon>
        <taxon>Lingula</taxon>
    </lineage>
</organism>
<evidence type="ECO:0000259" key="2">
    <source>
        <dbReference type="PROSITE" id="PS50106"/>
    </source>
</evidence>
<feature type="compositionally biased region" description="Polar residues" evidence="1">
    <location>
        <begin position="230"/>
        <end position="240"/>
    </location>
</feature>
<feature type="region of interest" description="Disordered" evidence="1">
    <location>
        <begin position="1"/>
        <end position="38"/>
    </location>
</feature>
<dbReference type="InterPro" id="IPR001478">
    <property type="entry name" value="PDZ"/>
</dbReference>
<dbReference type="KEGG" id="lak:106153564"/>
<feature type="domain" description="PDZ" evidence="2">
    <location>
        <begin position="668"/>
        <end position="738"/>
    </location>
</feature>
<dbReference type="PANTHER" id="PTHR11324:SF16">
    <property type="entry name" value="PDZ DOMAIN-CONTAINING PROTEIN 2"/>
    <property type="match status" value="1"/>
</dbReference>
<accession>A0A1S3HBV2</accession>
<feature type="compositionally biased region" description="Basic and acidic residues" evidence="1">
    <location>
        <begin position="22"/>
        <end position="35"/>
    </location>
</feature>
<protein>
    <submittedName>
        <fullName evidence="4">PDZ domain-containing protein 2-like</fullName>
    </submittedName>
</protein>
<proteinExistence type="predicted"/>
<dbReference type="CDD" id="cd06759">
    <property type="entry name" value="PDZ3_PDZD2-PDZ1_hPro-IL-16-like"/>
    <property type="match status" value="1"/>
</dbReference>
<dbReference type="STRING" id="7574.A0A1S3HBV2"/>
<feature type="compositionally biased region" description="Basic and acidic residues" evidence="1">
    <location>
        <begin position="183"/>
        <end position="193"/>
    </location>
</feature>
<dbReference type="PROSITE" id="PS50106">
    <property type="entry name" value="PDZ"/>
    <property type="match status" value="4"/>
</dbReference>
<dbReference type="GeneID" id="106153564"/>
<feature type="domain" description="PDZ" evidence="2">
    <location>
        <begin position="527"/>
        <end position="601"/>
    </location>
</feature>
<dbReference type="Gene3D" id="2.30.42.10">
    <property type="match status" value="4"/>
</dbReference>
<dbReference type="Proteomes" id="UP000085678">
    <property type="component" value="Unplaced"/>
</dbReference>
<dbReference type="CDD" id="cd06760">
    <property type="entry name" value="PDZ4_PDZD2-PDZ2_hPro-IL-16-like"/>
    <property type="match status" value="1"/>
</dbReference>
<reference evidence="4" key="1">
    <citation type="submission" date="2025-08" db="UniProtKB">
        <authorList>
            <consortium name="RefSeq"/>
        </authorList>
    </citation>
    <scope>IDENTIFICATION</scope>
    <source>
        <tissue evidence="4">Gonads</tissue>
    </source>
</reference>